<keyword evidence="1" id="KW-0472">Membrane</keyword>
<dbReference type="RefSeq" id="WP_013049670.1">
    <property type="nucleotide sequence ID" value="NC_014012.1"/>
</dbReference>
<dbReference type="InterPro" id="IPR050229">
    <property type="entry name" value="GlpE_sulfurtransferase"/>
</dbReference>
<evidence type="ECO:0000313" key="3">
    <source>
        <dbReference type="EMBL" id="BAJ00356.1"/>
    </source>
</evidence>
<feature type="domain" description="Rhodanese" evidence="2">
    <location>
        <begin position="169"/>
        <end position="274"/>
    </location>
</feature>
<dbReference type="HOGENOM" id="CLU_1000914_0_0_6"/>
<feature type="transmembrane region" description="Helical" evidence="1">
    <location>
        <begin position="12"/>
        <end position="31"/>
    </location>
</feature>
<proteinExistence type="predicted"/>
<dbReference type="PANTHER" id="PTHR43031:SF1">
    <property type="entry name" value="PYRIDINE NUCLEOTIDE-DISULPHIDE OXIDOREDUCTASE"/>
    <property type="match status" value="1"/>
</dbReference>
<dbReference type="Proteomes" id="UP000002350">
    <property type="component" value="Chromosome"/>
</dbReference>
<dbReference type="CDD" id="cd00158">
    <property type="entry name" value="RHOD"/>
    <property type="match status" value="1"/>
</dbReference>
<gene>
    <name evidence="3" type="ordered locus">SVI_0385</name>
</gene>
<dbReference type="STRING" id="637905.SVI_0385"/>
<reference evidence="4" key="1">
    <citation type="journal article" date="2010" name="Mol. Biosyst.">
        <title>Complete genome sequence and comparative analysis of Shewanella violacea, a psychrophilic and piezophilic bacterium from deep sea floor sediments.</title>
        <authorList>
            <person name="Aono E."/>
            <person name="Baba T."/>
            <person name="Ara T."/>
            <person name="Nishi T."/>
            <person name="Nakamichi T."/>
            <person name="Inamoto E."/>
            <person name="Toyonaga H."/>
            <person name="Hasegawa M."/>
            <person name="Takai Y."/>
            <person name="Okumura Y."/>
            <person name="Baba M."/>
            <person name="Tomita M."/>
            <person name="Kato C."/>
            <person name="Oshima T."/>
            <person name="Nakasone K."/>
            <person name="Mori H."/>
        </authorList>
    </citation>
    <scope>NUCLEOTIDE SEQUENCE [LARGE SCALE GENOMIC DNA]</scope>
    <source>
        <strain evidence="4">JCM 10179 / CIP 106290 / LMG 19151 / DSS12</strain>
    </source>
</reference>
<name>D4ZEX6_SHEVD</name>
<protein>
    <submittedName>
        <fullName evidence="3">Rhodanese domain protein</fullName>
    </submittedName>
</protein>
<dbReference type="EMBL" id="AP011177">
    <property type="protein sequence ID" value="BAJ00356.1"/>
    <property type="molecule type" value="Genomic_DNA"/>
</dbReference>
<sequence>MVIQIGEVASRFIGLICISLMSVIIFTPLAFSADDIQFPLREKYPKIPTISHQELYRQLDSTVLVDVRSKYEFDILHIKNAINISISNAGFITRLMKIREKDLRAIVFYCNGITCVKSYKASDKAIKFGIKDVSTFDLGILGWTKAHPDAAVLLGESPVPLDKLIDNKLRQAHLLTPDDFVGAIGKNTMVIDIREHFQRDVIILTKITRVASSDKILGLVKKAKKDGLTLLIYDAVGKQTRWLQYLLEKEGLLEYYFMEGGLQGYLKADLPPSEYD</sequence>
<evidence type="ECO:0000259" key="2">
    <source>
        <dbReference type="PROSITE" id="PS50206"/>
    </source>
</evidence>
<evidence type="ECO:0000313" key="4">
    <source>
        <dbReference type="Proteomes" id="UP000002350"/>
    </source>
</evidence>
<keyword evidence="4" id="KW-1185">Reference proteome</keyword>
<dbReference type="PROSITE" id="PS50206">
    <property type="entry name" value="RHODANESE_3"/>
    <property type="match status" value="2"/>
</dbReference>
<accession>D4ZEX6</accession>
<dbReference type="InterPro" id="IPR036873">
    <property type="entry name" value="Rhodanese-like_dom_sf"/>
</dbReference>
<dbReference type="eggNOG" id="COG0607">
    <property type="taxonomic scope" value="Bacteria"/>
</dbReference>
<keyword evidence="1" id="KW-0812">Transmembrane</keyword>
<dbReference type="PANTHER" id="PTHR43031">
    <property type="entry name" value="FAD-DEPENDENT OXIDOREDUCTASE"/>
    <property type="match status" value="1"/>
</dbReference>
<dbReference type="InterPro" id="IPR001763">
    <property type="entry name" value="Rhodanese-like_dom"/>
</dbReference>
<dbReference type="Gene3D" id="3.40.250.10">
    <property type="entry name" value="Rhodanese-like domain"/>
    <property type="match status" value="1"/>
</dbReference>
<organism evidence="3 4">
    <name type="scientific">Shewanella violacea (strain JCM 10179 / CIP 106290 / LMG 19151 / DSS12)</name>
    <dbReference type="NCBI Taxonomy" id="637905"/>
    <lineage>
        <taxon>Bacteria</taxon>
        <taxon>Pseudomonadati</taxon>
        <taxon>Pseudomonadota</taxon>
        <taxon>Gammaproteobacteria</taxon>
        <taxon>Alteromonadales</taxon>
        <taxon>Shewanellaceae</taxon>
        <taxon>Shewanella</taxon>
    </lineage>
</organism>
<dbReference type="KEGG" id="svo:SVI_0385"/>
<keyword evidence="1" id="KW-1133">Transmembrane helix</keyword>
<dbReference type="Pfam" id="PF00581">
    <property type="entry name" value="Rhodanese"/>
    <property type="match status" value="1"/>
</dbReference>
<dbReference type="AlphaFoldDB" id="D4ZEX6"/>
<feature type="domain" description="Rhodanese" evidence="2">
    <location>
        <begin position="58"/>
        <end position="152"/>
    </location>
</feature>
<dbReference type="SMART" id="SM00450">
    <property type="entry name" value="RHOD"/>
    <property type="match status" value="1"/>
</dbReference>
<dbReference type="SUPFAM" id="SSF52821">
    <property type="entry name" value="Rhodanese/Cell cycle control phosphatase"/>
    <property type="match status" value="2"/>
</dbReference>
<evidence type="ECO:0000256" key="1">
    <source>
        <dbReference type="SAM" id="Phobius"/>
    </source>
</evidence>